<dbReference type="Pfam" id="PF01418">
    <property type="entry name" value="HTH_6"/>
    <property type="match status" value="1"/>
</dbReference>
<dbReference type="GO" id="GO:0003700">
    <property type="term" value="F:DNA-binding transcription factor activity"/>
    <property type="evidence" value="ECO:0007669"/>
    <property type="project" value="InterPro"/>
</dbReference>
<feature type="domain" description="HTH rpiR-type" evidence="1">
    <location>
        <begin position="1"/>
        <end position="65"/>
    </location>
</feature>
<keyword evidence="3" id="KW-1185">Reference proteome</keyword>
<dbReference type="EMBL" id="JABAFA010000001">
    <property type="protein sequence ID" value="NMD98149.1"/>
    <property type="molecule type" value="Genomic_DNA"/>
</dbReference>
<dbReference type="PROSITE" id="PS51071">
    <property type="entry name" value="HTH_RPIR"/>
    <property type="match status" value="1"/>
</dbReference>
<reference evidence="2 3" key="1">
    <citation type="submission" date="2020-04" db="EMBL/GenBank/DDBJ databases">
        <authorList>
            <person name="Hitch T.C.A."/>
            <person name="Wylensek D."/>
            <person name="Clavel T."/>
        </authorList>
    </citation>
    <scope>NUCLEOTIDE SEQUENCE [LARGE SCALE GENOMIC DNA]</scope>
    <source>
        <strain evidence="2 3">PG-130-P53-12</strain>
    </source>
</reference>
<dbReference type="Gene3D" id="1.10.10.10">
    <property type="entry name" value="Winged helix-like DNA-binding domain superfamily/Winged helix DNA-binding domain"/>
    <property type="match status" value="1"/>
</dbReference>
<dbReference type="Proteomes" id="UP000543804">
    <property type="component" value="Unassembled WGS sequence"/>
</dbReference>
<name>A0A848B1P9_9FIRM</name>
<gene>
    <name evidence="2" type="ORF">HF878_01430</name>
</gene>
<dbReference type="InterPro" id="IPR009057">
    <property type="entry name" value="Homeodomain-like_sf"/>
</dbReference>
<proteinExistence type="predicted"/>
<dbReference type="InterPro" id="IPR000281">
    <property type="entry name" value="HTH_RpiR"/>
</dbReference>
<sequence length="65" mass="7075">MQLLKMPLGNEMFFSSERQMADYVFVHLEESAGGSAHHLAKCASASSAAVVMIYQDLGFRGYSAS</sequence>
<dbReference type="InterPro" id="IPR036388">
    <property type="entry name" value="WH-like_DNA-bd_sf"/>
</dbReference>
<dbReference type="AlphaFoldDB" id="A0A848B1P9"/>
<dbReference type="SUPFAM" id="SSF46689">
    <property type="entry name" value="Homeodomain-like"/>
    <property type="match status" value="1"/>
</dbReference>
<comment type="caution">
    <text evidence="2">The sequence shown here is derived from an EMBL/GenBank/DDBJ whole genome shotgun (WGS) entry which is preliminary data.</text>
</comment>
<evidence type="ECO:0000313" key="3">
    <source>
        <dbReference type="Proteomes" id="UP000543804"/>
    </source>
</evidence>
<accession>A0A848B1P9</accession>
<organism evidence="2 3">
    <name type="scientific">Selenomonas bovis</name>
    <dbReference type="NCBI Taxonomy" id="416586"/>
    <lineage>
        <taxon>Bacteria</taxon>
        <taxon>Bacillati</taxon>
        <taxon>Bacillota</taxon>
        <taxon>Negativicutes</taxon>
        <taxon>Selenomonadales</taxon>
        <taxon>Selenomonadaceae</taxon>
        <taxon>Selenomonas</taxon>
    </lineage>
</organism>
<protein>
    <recommendedName>
        <fullName evidence="1">HTH rpiR-type domain-containing protein</fullName>
    </recommendedName>
</protein>
<evidence type="ECO:0000313" key="2">
    <source>
        <dbReference type="EMBL" id="NMD98149.1"/>
    </source>
</evidence>
<evidence type="ECO:0000259" key="1">
    <source>
        <dbReference type="PROSITE" id="PS51071"/>
    </source>
</evidence>